<dbReference type="Pfam" id="PF15887">
    <property type="entry name" value="Peptidase_Mx"/>
    <property type="match status" value="1"/>
</dbReference>
<gene>
    <name evidence="2" type="ORF">SAMN03080617_01018</name>
</gene>
<dbReference type="InterPro" id="IPR031321">
    <property type="entry name" value="UCP012641"/>
</dbReference>
<keyword evidence="3" id="KW-1185">Reference proteome</keyword>
<dbReference type="Pfam" id="PF10005">
    <property type="entry name" value="Zn_ribbon_DZR_6"/>
    <property type="match status" value="1"/>
</dbReference>
<dbReference type="EMBL" id="FMXE01000006">
    <property type="protein sequence ID" value="SDA55687.1"/>
    <property type="molecule type" value="Genomic_DNA"/>
</dbReference>
<feature type="domain" description="Zinc-ribbon" evidence="1">
    <location>
        <begin position="4"/>
        <end position="93"/>
    </location>
</feature>
<name>A0A1G5WDR6_9BACT</name>
<evidence type="ECO:0000313" key="3">
    <source>
        <dbReference type="Proteomes" id="UP000198756"/>
    </source>
</evidence>
<dbReference type="STRING" id="279824.SAMN03080617_01018"/>
<accession>A0A1G5WDR6</accession>
<dbReference type="InterPro" id="IPR011201">
    <property type="entry name" value="Zinc-ribbon_6_bact"/>
</dbReference>
<dbReference type="RefSeq" id="WP_092728864.1">
    <property type="nucleotide sequence ID" value="NZ_FMXE01000006.1"/>
</dbReference>
<proteinExistence type="predicted"/>
<dbReference type="OrthoDB" id="256753at2"/>
<dbReference type="Proteomes" id="UP000198756">
    <property type="component" value="Unassembled WGS sequence"/>
</dbReference>
<protein>
    <recommendedName>
        <fullName evidence="1">Zinc-ribbon domain-containing protein</fullName>
    </recommendedName>
</protein>
<dbReference type="AlphaFoldDB" id="A0A1G5WDR6"/>
<reference evidence="3" key="1">
    <citation type="submission" date="2016-10" db="EMBL/GenBank/DDBJ databases">
        <authorList>
            <person name="Varghese N."/>
            <person name="Submissions S."/>
        </authorList>
    </citation>
    <scope>NUCLEOTIDE SEQUENCE [LARGE SCALE GENOMIC DNA]</scope>
    <source>
        <strain evidence="3">DSM 22703</strain>
    </source>
</reference>
<dbReference type="Gene3D" id="3.40.390.70">
    <property type="match status" value="1"/>
</dbReference>
<dbReference type="PIRSF" id="PIRSF012641">
    <property type="entry name" value="UCP012641"/>
    <property type="match status" value="1"/>
</dbReference>
<evidence type="ECO:0000259" key="1">
    <source>
        <dbReference type="Pfam" id="PF10005"/>
    </source>
</evidence>
<sequence length="348" mass="40732">MKIFECDHCRLALFFENQRCEKCGYLTGYSPDDQDMLSFDPSVLTLVSDKDGKEFRYCANREFGVCNWLIPIEKNGKFCPACQLNRIIPNLSDNENFQKWKKLEGAKHRLIYQLERLNLSYVSKLKDLNQGVCFDFLSRNPTHNRMTGHSSGVITILLEEADTVHLEKMKTQLLEPYRTLIGHFRHEVGHYFWDRLVATAPVILEEFRGIFGDERADYGQALLRYYQSKYNMDWKGNYISQYAGSHPWEDWAETWAHYLHIMDMAETSFSFGLSVNPNLNEQSLVGKIDFDPYQNHDFGQIFKAWFPISFAINSLNRSMGIPDAYPFVINGEVMKKMKFIHRLLFGMR</sequence>
<evidence type="ECO:0000313" key="2">
    <source>
        <dbReference type="EMBL" id="SDA55687.1"/>
    </source>
</evidence>
<organism evidence="2 3">
    <name type="scientific">Algoriphagus alkaliphilus</name>
    <dbReference type="NCBI Taxonomy" id="279824"/>
    <lineage>
        <taxon>Bacteria</taxon>
        <taxon>Pseudomonadati</taxon>
        <taxon>Bacteroidota</taxon>
        <taxon>Cytophagia</taxon>
        <taxon>Cytophagales</taxon>
        <taxon>Cyclobacteriaceae</taxon>
        <taxon>Algoriphagus</taxon>
    </lineage>
</organism>